<evidence type="ECO:0000256" key="5">
    <source>
        <dbReference type="SAM" id="Phobius"/>
    </source>
</evidence>
<dbReference type="KEGG" id="mphc:DMC14_002405"/>
<dbReference type="SUPFAM" id="SSF81330">
    <property type="entry name" value="Gated mechanosensitive channel"/>
    <property type="match status" value="1"/>
</dbReference>
<evidence type="ECO:0000313" key="6">
    <source>
        <dbReference type="EMBL" id="AZZ65623.1"/>
    </source>
</evidence>
<reference evidence="6" key="1">
    <citation type="submission" date="2019-03" db="EMBL/GenBank/DDBJ databases">
        <title>Draft Sequence and Annotation of the Mycoplasma phocicerebrale Strain 1049T Genome.</title>
        <authorList>
            <person name="Frasca S.Jr."/>
            <person name="Kutish G.F."/>
            <person name="Castellanos Gell J."/>
            <person name="Michaels D.L."/>
            <person name="Brown D.R."/>
        </authorList>
    </citation>
    <scope>NUCLEOTIDE SEQUENCE</scope>
    <source>
        <strain evidence="6">1049</strain>
    </source>
</reference>
<dbReference type="GO" id="GO:0016020">
    <property type="term" value="C:membrane"/>
    <property type="evidence" value="ECO:0007669"/>
    <property type="project" value="UniProtKB-SubCell"/>
</dbReference>
<keyword evidence="3 5" id="KW-1133">Transmembrane helix</keyword>
<evidence type="ECO:0000256" key="1">
    <source>
        <dbReference type="ARBA" id="ARBA00004141"/>
    </source>
</evidence>
<dbReference type="AlphaFoldDB" id="A0A3T0TUC8"/>
<evidence type="ECO:0000313" key="7">
    <source>
        <dbReference type="Proteomes" id="UP000256585"/>
    </source>
</evidence>
<dbReference type="Gene3D" id="1.10.1200.120">
    <property type="entry name" value="Large-conductance mechanosensitive channel, MscL, domain 1"/>
    <property type="match status" value="1"/>
</dbReference>
<evidence type="ECO:0000256" key="2">
    <source>
        <dbReference type="ARBA" id="ARBA00022692"/>
    </source>
</evidence>
<keyword evidence="4 5" id="KW-0472">Membrane</keyword>
<dbReference type="InterPro" id="IPR036019">
    <property type="entry name" value="MscL_channel"/>
</dbReference>
<protein>
    <submittedName>
        <fullName evidence="6">MscL family protein</fullName>
    </submittedName>
</protein>
<dbReference type="PANTHER" id="PTHR30266">
    <property type="entry name" value="MECHANOSENSITIVE CHANNEL MSCL"/>
    <property type="match status" value="1"/>
</dbReference>
<accession>A0A3T0TUC8</accession>
<keyword evidence="7" id="KW-1185">Reference proteome</keyword>
<feature type="transmembrane region" description="Helical" evidence="5">
    <location>
        <begin position="80"/>
        <end position="104"/>
    </location>
</feature>
<evidence type="ECO:0000256" key="4">
    <source>
        <dbReference type="ARBA" id="ARBA00023136"/>
    </source>
</evidence>
<dbReference type="GO" id="GO:0008381">
    <property type="term" value="F:mechanosensitive monoatomic ion channel activity"/>
    <property type="evidence" value="ECO:0007669"/>
    <property type="project" value="TreeGrafter"/>
</dbReference>
<keyword evidence="2 5" id="KW-0812">Transmembrane</keyword>
<dbReference type="InterPro" id="IPR037673">
    <property type="entry name" value="MSC/AndL"/>
</dbReference>
<feature type="transmembrane region" description="Helical" evidence="5">
    <location>
        <begin position="30"/>
        <end position="60"/>
    </location>
</feature>
<name>A0A3T0TUC8_9BACT</name>
<gene>
    <name evidence="6" type="ORF">DMC14_002405</name>
</gene>
<dbReference type="OrthoDB" id="401231at2"/>
<dbReference type="EMBL" id="CP033058">
    <property type="protein sequence ID" value="AZZ65623.1"/>
    <property type="molecule type" value="Genomic_DNA"/>
</dbReference>
<proteinExistence type="predicted"/>
<dbReference type="PANTHER" id="PTHR30266:SF2">
    <property type="entry name" value="LARGE-CONDUCTANCE MECHANOSENSITIVE CHANNEL"/>
    <property type="match status" value="1"/>
</dbReference>
<dbReference type="Proteomes" id="UP000256585">
    <property type="component" value="Chromosome"/>
</dbReference>
<evidence type="ECO:0000256" key="3">
    <source>
        <dbReference type="ARBA" id="ARBA00022989"/>
    </source>
</evidence>
<dbReference type="RefSeq" id="WP_116171548.1">
    <property type="nucleotide sequence ID" value="NZ_CP033058.2"/>
</dbReference>
<dbReference type="Pfam" id="PF01741">
    <property type="entry name" value="MscL"/>
    <property type="match status" value="1"/>
</dbReference>
<organism evidence="6 7">
    <name type="scientific">Metamycoplasma phocicerebrale</name>
    <dbReference type="NCBI Taxonomy" id="142649"/>
    <lineage>
        <taxon>Bacteria</taxon>
        <taxon>Bacillati</taxon>
        <taxon>Mycoplasmatota</taxon>
        <taxon>Mycoplasmoidales</taxon>
        <taxon>Metamycoplasmataceae</taxon>
        <taxon>Metamycoplasma</taxon>
    </lineage>
</organism>
<comment type="subcellular location">
    <subcellularLocation>
        <location evidence="1">Membrane</location>
        <topology evidence="1">Multi-pass membrane protein</topology>
    </subcellularLocation>
</comment>
<sequence length="150" mass="16522">MTKKELEQKKHYVKKTFKDAKNVVLRGNMFMLAIGLLLGASFGAVVSSLANDVIMAAIASVFSVSDLSSWKVGPILIGKFLAALLQFIIVATFIFLGLIIVFGIKNLADYNKAKKLPIEPEKEPVPTTEELILAELQKLNSELTKKTQKK</sequence>